<keyword evidence="11" id="KW-1185">Reference proteome</keyword>
<dbReference type="PANTHER" id="PTHR30237:SF2">
    <property type="entry name" value="MUREIN TETRAPEPTIDE CARBOXYPEPTIDASE"/>
    <property type="match status" value="1"/>
</dbReference>
<dbReference type="RefSeq" id="WP_179587693.1">
    <property type="nucleotide sequence ID" value="NZ_JACBYR010000001.1"/>
</dbReference>
<feature type="domain" description="LD-carboxypeptidase C-terminal" evidence="9">
    <location>
        <begin position="190"/>
        <end position="304"/>
    </location>
</feature>
<dbReference type="InterPro" id="IPR003507">
    <property type="entry name" value="S66_fam"/>
</dbReference>
<dbReference type="SUPFAM" id="SSF52317">
    <property type="entry name" value="Class I glutamine amidotransferase-like"/>
    <property type="match status" value="1"/>
</dbReference>
<evidence type="ECO:0000259" key="9">
    <source>
        <dbReference type="Pfam" id="PF17676"/>
    </source>
</evidence>
<dbReference type="Pfam" id="PF17676">
    <property type="entry name" value="Peptidase_S66C"/>
    <property type="match status" value="1"/>
</dbReference>
<reference evidence="10 11" key="1">
    <citation type="submission" date="2020-07" db="EMBL/GenBank/DDBJ databases">
        <title>Genomic Encyclopedia of Type Strains, Phase IV (KMG-V): Genome sequencing to study the core and pangenomes of soil and plant-associated prokaryotes.</title>
        <authorList>
            <person name="Whitman W."/>
        </authorList>
    </citation>
    <scope>NUCLEOTIDE SEQUENCE [LARGE SCALE GENOMIC DNA]</scope>
    <source>
        <strain evidence="10 11">SAS40</strain>
    </source>
</reference>
<dbReference type="InterPro" id="IPR040449">
    <property type="entry name" value="Peptidase_S66_N"/>
</dbReference>
<dbReference type="SUPFAM" id="SSF141986">
    <property type="entry name" value="LD-carboxypeptidase A C-terminal domain-like"/>
    <property type="match status" value="1"/>
</dbReference>
<feature type="active site" description="Charge relay system" evidence="6">
    <location>
        <position position="291"/>
    </location>
</feature>
<dbReference type="EC" id="3.4.17.13" evidence="10"/>
<dbReference type="InterPro" id="IPR027478">
    <property type="entry name" value="LdcA_N"/>
</dbReference>
<dbReference type="CDD" id="cd07025">
    <property type="entry name" value="Peptidase_S66"/>
    <property type="match status" value="1"/>
</dbReference>
<keyword evidence="2 10" id="KW-0121">Carboxypeptidase</keyword>
<dbReference type="PIRSF" id="PIRSF028757">
    <property type="entry name" value="LD-carboxypeptidase"/>
    <property type="match status" value="1"/>
</dbReference>
<evidence type="ECO:0000256" key="5">
    <source>
        <dbReference type="ARBA" id="ARBA00022825"/>
    </source>
</evidence>
<feature type="active site" description="Charge relay system" evidence="6">
    <location>
        <position position="221"/>
    </location>
</feature>
<evidence type="ECO:0000256" key="6">
    <source>
        <dbReference type="PIRSR" id="PIRSR028757-1"/>
    </source>
</evidence>
<name>A0A7Y9IXG5_9BURK</name>
<dbReference type="InterPro" id="IPR029062">
    <property type="entry name" value="Class_I_gatase-like"/>
</dbReference>
<dbReference type="Pfam" id="PF02016">
    <property type="entry name" value="Peptidase_S66"/>
    <property type="match status" value="1"/>
</dbReference>
<evidence type="ECO:0000256" key="1">
    <source>
        <dbReference type="ARBA" id="ARBA00010233"/>
    </source>
</evidence>
<dbReference type="InterPro" id="IPR040921">
    <property type="entry name" value="Peptidase_S66C"/>
</dbReference>
<evidence type="ECO:0000313" key="11">
    <source>
        <dbReference type="Proteomes" id="UP000542125"/>
    </source>
</evidence>
<feature type="region of interest" description="Disordered" evidence="7">
    <location>
        <begin position="325"/>
        <end position="353"/>
    </location>
</feature>
<feature type="active site" description="Nucleophile" evidence="6">
    <location>
        <position position="126"/>
    </location>
</feature>
<proteinExistence type="inferred from homology"/>
<dbReference type="Proteomes" id="UP000542125">
    <property type="component" value="Unassembled WGS sequence"/>
</dbReference>
<dbReference type="InterPro" id="IPR027461">
    <property type="entry name" value="Carboxypeptidase_A_C_sf"/>
</dbReference>
<dbReference type="GO" id="GO:0006508">
    <property type="term" value="P:proteolysis"/>
    <property type="evidence" value="ECO:0007669"/>
    <property type="project" value="UniProtKB-KW"/>
</dbReference>
<dbReference type="Gene3D" id="3.50.30.60">
    <property type="entry name" value="LD-carboxypeptidase A C-terminal domain-like"/>
    <property type="match status" value="1"/>
</dbReference>
<keyword evidence="3" id="KW-0645">Protease</keyword>
<evidence type="ECO:0000259" key="8">
    <source>
        <dbReference type="Pfam" id="PF02016"/>
    </source>
</evidence>
<sequence length="353" mass="38264">MPACPICDAPDANAAAAPTPRRRAPARPGIYLVSPSGAVLDPETLVRAKTHLSAEGFKVSMDRGASLRHERFAGTDAQRLAALQRAATQKSQFVMATRGGYGMSRLLDRIDWKAMADSGKTFIGHSDFTAFQLALLAKTGAVSYAGPMAVFDFGGKRVDDLTAALFGETLRGELEVLSFDSPDADPVDARGVLWGGNLAMLVSLIGTPYLPKIKGGVLFLEDVNEHPYRVERMLLQLHQAGVLAKQKAIVLGSFTDYKLSPLDGGYDMASVHAWLRREVKVPVVTDLPFGHVKTKATLPVGERVGIATEDGMAHLVFEAHERNHAGHDHDHGEHDHDHDHDHDHGHGHDHDHA</sequence>
<evidence type="ECO:0000313" key="10">
    <source>
        <dbReference type="EMBL" id="NYE83944.1"/>
    </source>
</evidence>
<feature type="compositionally biased region" description="Low complexity" evidence="7">
    <location>
        <begin position="1"/>
        <end position="19"/>
    </location>
</feature>
<feature type="region of interest" description="Disordered" evidence="7">
    <location>
        <begin position="1"/>
        <end position="27"/>
    </location>
</feature>
<dbReference type="GO" id="GO:0106415">
    <property type="term" value="F:muramoyltetrapeptide carboxypeptidase activity"/>
    <property type="evidence" value="ECO:0007669"/>
    <property type="project" value="UniProtKB-EC"/>
</dbReference>
<dbReference type="AlphaFoldDB" id="A0A7Y9IXG5"/>
<evidence type="ECO:0000256" key="4">
    <source>
        <dbReference type="ARBA" id="ARBA00022801"/>
    </source>
</evidence>
<gene>
    <name evidence="10" type="ORF">FHW18_003215</name>
</gene>
<comment type="similarity">
    <text evidence="1">Belongs to the peptidase S66 family.</text>
</comment>
<organism evidence="10 11">
    <name type="scientific">Pigmentiphaga litoralis</name>
    <dbReference type="NCBI Taxonomy" id="516702"/>
    <lineage>
        <taxon>Bacteria</taxon>
        <taxon>Pseudomonadati</taxon>
        <taxon>Pseudomonadota</taxon>
        <taxon>Betaproteobacteria</taxon>
        <taxon>Burkholderiales</taxon>
        <taxon>Alcaligenaceae</taxon>
        <taxon>Pigmentiphaga</taxon>
    </lineage>
</organism>
<protein>
    <submittedName>
        <fullName evidence="10">Muramoyltetrapeptide carboxypeptidase</fullName>
        <ecNumber evidence="10">3.4.17.13</ecNumber>
    </submittedName>
</protein>
<comment type="caution">
    <text evidence="10">The sequence shown here is derived from an EMBL/GenBank/DDBJ whole genome shotgun (WGS) entry which is preliminary data.</text>
</comment>
<evidence type="ECO:0000256" key="7">
    <source>
        <dbReference type="SAM" id="MobiDB-lite"/>
    </source>
</evidence>
<feature type="domain" description="LD-carboxypeptidase N-terminal" evidence="8">
    <location>
        <begin position="30"/>
        <end position="146"/>
    </location>
</feature>
<dbReference type="PANTHER" id="PTHR30237">
    <property type="entry name" value="MURAMOYLTETRAPEPTIDE CARBOXYPEPTIDASE"/>
    <property type="match status" value="1"/>
</dbReference>
<keyword evidence="4 10" id="KW-0378">Hydrolase</keyword>
<dbReference type="GO" id="GO:0008236">
    <property type="term" value="F:serine-type peptidase activity"/>
    <property type="evidence" value="ECO:0007669"/>
    <property type="project" value="UniProtKB-KW"/>
</dbReference>
<evidence type="ECO:0000256" key="3">
    <source>
        <dbReference type="ARBA" id="ARBA00022670"/>
    </source>
</evidence>
<evidence type="ECO:0000256" key="2">
    <source>
        <dbReference type="ARBA" id="ARBA00022645"/>
    </source>
</evidence>
<dbReference type="EMBL" id="JACBYR010000001">
    <property type="protein sequence ID" value="NYE83944.1"/>
    <property type="molecule type" value="Genomic_DNA"/>
</dbReference>
<accession>A0A7Y9IXG5</accession>
<keyword evidence="5" id="KW-0720">Serine protease</keyword>
<dbReference type="Gene3D" id="3.40.50.10740">
    <property type="entry name" value="Class I glutamine amidotransferase-like"/>
    <property type="match status" value="1"/>
</dbReference>